<accession>A0ABP9IDA7</accession>
<dbReference type="Proteomes" id="UP001500466">
    <property type="component" value="Unassembled WGS sequence"/>
</dbReference>
<dbReference type="RefSeq" id="WP_345680827.1">
    <property type="nucleotide sequence ID" value="NZ_BAABHS010000055.1"/>
</dbReference>
<reference evidence="2" key="1">
    <citation type="journal article" date="2019" name="Int. J. Syst. Evol. Microbiol.">
        <title>The Global Catalogue of Microorganisms (GCM) 10K type strain sequencing project: providing services to taxonomists for standard genome sequencing and annotation.</title>
        <authorList>
            <consortium name="The Broad Institute Genomics Platform"/>
            <consortium name="The Broad Institute Genome Sequencing Center for Infectious Disease"/>
            <person name="Wu L."/>
            <person name="Ma J."/>
        </authorList>
    </citation>
    <scope>NUCLEOTIDE SEQUENCE [LARGE SCALE GENOMIC DNA]</scope>
    <source>
        <strain evidence="2">JCM 17986</strain>
    </source>
</reference>
<name>A0ABP9IDA7_9ACTN</name>
<evidence type="ECO:0000313" key="1">
    <source>
        <dbReference type="EMBL" id="GAA4995163.1"/>
    </source>
</evidence>
<organism evidence="1 2">
    <name type="scientific">Yinghuangia aomiensis</name>
    <dbReference type="NCBI Taxonomy" id="676205"/>
    <lineage>
        <taxon>Bacteria</taxon>
        <taxon>Bacillati</taxon>
        <taxon>Actinomycetota</taxon>
        <taxon>Actinomycetes</taxon>
        <taxon>Kitasatosporales</taxon>
        <taxon>Streptomycetaceae</taxon>
        <taxon>Yinghuangia</taxon>
    </lineage>
</organism>
<comment type="caution">
    <text evidence="1">The sequence shown here is derived from an EMBL/GenBank/DDBJ whole genome shotgun (WGS) entry which is preliminary data.</text>
</comment>
<proteinExistence type="predicted"/>
<gene>
    <name evidence="1" type="ORF">GCM10023205_80290</name>
</gene>
<dbReference type="EMBL" id="BAABHS010000055">
    <property type="protein sequence ID" value="GAA4995163.1"/>
    <property type="molecule type" value="Genomic_DNA"/>
</dbReference>
<keyword evidence="2" id="KW-1185">Reference proteome</keyword>
<sequence length="799" mass="84963">MDSAPRALFWHTGRDLGADVLGRLGVPGPGPVGSNTALPPALVEHAVRRGDTDGVVGPYHVRKWPRNGPGDPDLLLRLLERDDPEVNAVLFARSDWPALRQAVLAQRRFAPRPPDTPELLPLAAGLRDRIFAEGARDDLHAALSAADPDLLFWALVSGAVGAAYGGELTRAHAAWRLGALHNRRAQVRHVLDTAPVRIPHGLPPGTAEEIVHGRSRPGTLDQAVAQEARPETLFDRLSLAKRTAHGRGLLRNVLHPGWQTLHMRHLAAPLPWGAAVALVEHPRCPDAFRAALLDTHPRAVQFVGDPGPDVLAHCTAVDEDTLTKTVLLRGLAAGSLAPEHLLTTARPARLALTALVHGGVEAVAAQAHAIRLIRPLLLRHLAHPGGWRHLYAALPDFTGSAAELLAAEPPSADSAAKRPGRQAAWAYATLIGIAGPEHTAAALEFLSDEHLAPVAGARELPQDVADHALAHGGPLTHRVLAANPDLRQDLLTPLVLSGDREIASTAYRNPRCPFALRQYILSIDGITDDLRTELRQARNLDIWPLLASPDLELLRHAATATGRAAGIRQLRAAARIAETHGLAALDGLPGDAVAAARETGSAAPIAEALAEHRRTTEKLLSDPNFAYTVQGSTHDHVHGDPGLDWSDVLTRVRSGGIANYVVHSLAQRPDFPLELGRLHRDAADPSEGRRSIHGAALAWHRPLVTDVLGDAPLVWDNAFAALKSGAITADEFTAVSDAAQTVDAAAHHPPLARAVARLLGDTLGDTADALDAWTILARMLADRPAATLAELAATARAAA</sequence>
<protein>
    <submittedName>
        <fullName evidence="1">Uncharacterized protein</fullName>
    </submittedName>
</protein>
<evidence type="ECO:0000313" key="2">
    <source>
        <dbReference type="Proteomes" id="UP001500466"/>
    </source>
</evidence>